<dbReference type="Proteomes" id="UP000636800">
    <property type="component" value="Unassembled WGS sequence"/>
</dbReference>
<protein>
    <submittedName>
        <fullName evidence="3">Uncharacterized protein</fullName>
    </submittedName>
</protein>
<dbReference type="Proteomes" id="UP000639772">
    <property type="component" value="Chromosome 9"/>
</dbReference>
<name>A0A835UQT4_VANPL</name>
<evidence type="ECO:0000256" key="1">
    <source>
        <dbReference type="SAM" id="Phobius"/>
    </source>
</evidence>
<accession>A0A835UQT4</accession>
<keyword evidence="1" id="KW-0472">Membrane</keyword>
<reference evidence="4 5" key="1">
    <citation type="journal article" date="2020" name="Nat. Food">
        <title>A phased Vanilla planifolia genome enables genetic improvement of flavour and production.</title>
        <authorList>
            <person name="Hasing T."/>
            <person name="Tang H."/>
            <person name="Brym M."/>
            <person name="Khazi F."/>
            <person name="Huang T."/>
            <person name="Chambers A.H."/>
        </authorList>
    </citation>
    <scope>NUCLEOTIDE SEQUENCE [LARGE SCALE GENOMIC DNA]</scope>
    <source>
        <tissue evidence="3">Leaf</tissue>
    </source>
</reference>
<dbReference type="AlphaFoldDB" id="A0A835UQT4"/>
<evidence type="ECO:0000313" key="5">
    <source>
        <dbReference type="Proteomes" id="UP000639772"/>
    </source>
</evidence>
<sequence length="88" mass="9382">MLSTATRSPEGGQTLNLPLTNLSDIIHGLCRAQHPELAVKPEPGVEEAVEPATQAVRRAGCQVQNPTVIFFIVFVVCSVVKIIGAFAQ</sequence>
<proteinExistence type="predicted"/>
<comment type="caution">
    <text evidence="3">The sequence shown here is derived from an EMBL/GenBank/DDBJ whole genome shotgun (WGS) entry which is preliminary data.</text>
</comment>
<gene>
    <name evidence="3" type="ORF">HPP92_018598</name>
    <name evidence="2" type="ORF">HPP92_019193</name>
</gene>
<evidence type="ECO:0000313" key="4">
    <source>
        <dbReference type="Proteomes" id="UP000636800"/>
    </source>
</evidence>
<organism evidence="3 5">
    <name type="scientific">Vanilla planifolia</name>
    <name type="common">Vanilla</name>
    <dbReference type="NCBI Taxonomy" id="51239"/>
    <lineage>
        <taxon>Eukaryota</taxon>
        <taxon>Viridiplantae</taxon>
        <taxon>Streptophyta</taxon>
        <taxon>Embryophyta</taxon>
        <taxon>Tracheophyta</taxon>
        <taxon>Spermatophyta</taxon>
        <taxon>Magnoliopsida</taxon>
        <taxon>Liliopsida</taxon>
        <taxon>Asparagales</taxon>
        <taxon>Orchidaceae</taxon>
        <taxon>Vanilloideae</taxon>
        <taxon>Vanilleae</taxon>
        <taxon>Vanilla</taxon>
    </lineage>
</organism>
<keyword evidence="4" id="KW-1185">Reference proteome</keyword>
<evidence type="ECO:0000313" key="3">
    <source>
        <dbReference type="EMBL" id="KAG0469270.1"/>
    </source>
</evidence>
<evidence type="ECO:0000313" key="2">
    <source>
        <dbReference type="EMBL" id="KAG0467613.1"/>
    </source>
</evidence>
<keyword evidence="1" id="KW-1133">Transmembrane helix</keyword>
<keyword evidence="1" id="KW-0812">Transmembrane</keyword>
<feature type="transmembrane region" description="Helical" evidence="1">
    <location>
        <begin position="67"/>
        <end position="87"/>
    </location>
</feature>
<dbReference type="EMBL" id="JADCNL010000009">
    <property type="protein sequence ID" value="KAG0467613.1"/>
    <property type="molecule type" value="Genomic_DNA"/>
</dbReference>
<dbReference type="EMBL" id="JADCNM010000009">
    <property type="protein sequence ID" value="KAG0469270.1"/>
    <property type="molecule type" value="Genomic_DNA"/>
</dbReference>